<keyword evidence="3" id="KW-1185">Reference proteome</keyword>
<dbReference type="Proteomes" id="UP000198748">
    <property type="component" value="Unassembled WGS sequence"/>
</dbReference>
<feature type="domain" description="YdhG-like" evidence="1">
    <location>
        <begin position="17"/>
        <end position="121"/>
    </location>
</feature>
<reference evidence="3" key="1">
    <citation type="submission" date="2016-10" db="EMBL/GenBank/DDBJ databases">
        <authorList>
            <person name="Varghese N."/>
            <person name="Submissions S."/>
        </authorList>
    </citation>
    <scope>NUCLEOTIDE SEQUENCE [LARGE SCALE GENOMIC DNA]</scope>
    <source>
        <strain evidence="3">DSM 25329</strain>
    </source>
</reference>
<dbReference type="AlphaFoldDB" id="A0A1G7FVI4"/>
<gene>
    <name evidence="2" type="ORF">SAMN04487996_10725</name>
</gene>
<evidence type="ECO:0000259" key="1">
    <source>
        <dbReference type="Pfam" id="PF08818"/>
    </source>
</evidence>
<name>A0A1G7FVI4_9BACT</name>
<dbReference type="SUPFAM" id="SSF159888">
    <property type="entry name" value="YdhG-like"/>
    <property type="match status" value="1"/>
</dbReference>
<dbReference type="RefSeq" id="WP_090149903.1">
    <property type="nucleotide sequence ID" value="NZ_FNAN01000007.1"/>
</dbReference>
<dbReference type="EMBL" id="FNAN01000007">
    <property type="protein sequence ID" value="SDE79899.1"/>
    <property type="molecule type" value="Genomic_DNA"/>
</dbReference>
<dbReference type="InterPro" id="IPR014922">
    <property type="entry name" value="YdhG-like"/>
</dbReference>
<sequence length="129" mass="14701">MNEDVTRFLDDLNHPLRQEIEALRHIILQASEMLEENIKWNGPNYSAGSQDRITMKIQPPKQVQLIFHRGAKVKEQPKERLVQDASGLLVWKENDRAIATFKDMAAITAAEPALSTLIKDWLLATIEIA</sequence>
<accession>A0A1G7FVI4</accession>
<dbReference type="STRING" id="659014.SAMN04487996_10725"/>
<dbReference type="OrthoDB" id="9811812at2"/>
<organism evidence="2 3">
    <name type="scientific">Dyadobacter soli</name>
    <dbReference type="NCBI Taxonomy" id="659014"/>
    <lineage>
        <taxon>Bacteria</taxon>
        <taxon>Pseudomonadati</taxon>
        <taxon>Bacteroidota</taxon>
        <taxon>Cytophagia</taxon>
        <taxon>Cytophagales</taxon>
        <taxon>Spirosomataceae</taxon>
        <taxon>Dyadobacter</taxon>
    </lineage>
</organism>
<protein>
    <recommendedName>
        <fullName evidence="1">YdhG-like domain-containing protein</fullName>
    </recommendedName>
</protein>
<dbReference type="Pfam" id="PF08818">
    <property type="entry name" value="DUF1801"/>
    <property type="match status" value="1"/>
</dbReference>
<proteinExistence type="predicted"/>
<evidence type="ECO:0000313" key="2">
    <source>
        <dbReference type="EMBL" id="SDE79899.1"/>
    </source>
</evidence>
<evidence type="ECO:0000313" key="3">
    <source>
        <dbReference type="Proteomes" id="UP000198748"/>
    </source>
</evidence>